<dbReference type="GO" id="GO:0098552">
    <property type="term" value="C:side of membrane"/>
    <property type="evidence" value="ECO:0007669"/>
    <property type="project" value="UniProtKB-KW"/>
</dbReference>
<dbReference type="Pfam" id="PF01153">
    <property type="entry name" value="Glypican"/>
    <property type="match status" value="1"/>
</dbReference>
<evidence type="ECO:0000256" key="5">
    <source>
        <dbReference type="ARBA" id="ARBA00022729"/>
    </source>
</evidence>
<keyword evidence="4 12" id="KW-0336">GPI-anchor</keyword>
<dbReference type="GO" id="GO:1905475">
    <property type="term" value="P:regulation of protein localization to membrane"/>
    <property type="evidence" value="ECO:0007669"/>
    <property type="project" value="TreeGrafter"/>
</dbReference>
<evidence type="ECO:0000256" key="10">
    <source>
        <dbReference type="ARBA" id="ARBA00023288"/>
    </source>
</evidence>
<dbReference type="GO" id="GO:0005576">
    <property type="term" value="C:extracellular region"/>
    <property type="evidence" value="ECO:0007669"/>
    <property type="project" value="TreeGrafter"/>
</dbReference>
<dbReference type="EMBL" id="CAJRST010007779">
    <property type="protein sequence ID" value="CAG5896749.1"/>
    <property type="molecule type" value="Genomic_DNA"/>
</dbReference>
<dbReference type="GO" id="GO:0090263">
    <property type="term" value="P:positive regulation of canonical Wnt signaling pathway"/>
    <property type="evidence" value="ECO:0007669"/>
    <property type="project" value="TreeGrafter"/>
</dbReference>
<evidence type="ECO:0000256" key="12">
    <source>
        <dbReference type="RuleBase" id="RU003519"/>
    </source>
</evidence>
<dbReference type="Proteomes" id="UP000677803">
    <property type="component" value="Unassembled WGS sequence"/>
</dbReference>
<sequence>MSRGVYPRVNCLGCVWTLTFAVFSLIVTDSEAYSCHEVRTAFQTRQVGPPQRVPETPGTDVDLLVCKHPGPSCCTRKMEESYQFAVKRETLHNIHSYSGQLEHLISKHSEAFQCKFSVCET</sequence>
<dbReference type="AlphaFoldDB" id="A0A8S4AYE6"/>
<keyword evidence="9 12" id="KW-0357">Heparan sulfate</keyword>
<evidence type="ECO:0000256" key="11">
    <source>
        <dbReference type="RuleBase" id="RU003518"/>
    </source>
</evidence>
<dbReference type="PANTHER" id="PTHR10822">
    <property type="entry name" value="GLYPICAN"/>
    <property type="match status" value="1"/>
</dbReference>
<comment type="subcellular location">
    <subcellularLocation>
        <location evidence="1 12">Cell membrane</location>
        <topology evidence="1 12">Lipid-anchor</topology>
        <topology evidence="1 12">GPI-anchor</topology>
    </subcellularLocation>
</comment>
<dbReference type="PANTHER" id="PTHR10822:SF19">
    <property type="entry name" value="GLYPICAN-5"/>
    <property type="match status" value="1"/>
</dbReference>
<gene>
    <name evidence="14" type="ORF">MMEN_LOCUS7813</name>
</gene>
<evidence type="ECO:0000256" key="9">
    <source>
        <dbReference type="ARBA" id="ARBA00023207"/>
    </source>
</evidence>
<keyword evidence="8" id="KW-0325">Glycoprotein</keyword>
<keyword evidence="6 12" id="KW-0654">Proteoglycan</keyword>
<keyword evidence="15" id="KW-1185">Reference proteome</keyword>
<dbReference type="GO" id="GO:0005886">
    <property type="term" value="C:plasma membrane"/>
    <property type="evidence" value="ECO:0007669"/>
    <property type="project" value="UniProtKB-SubCell"/>
</dbReference>
<proteinExistence type="inferred from homology"/>
<accession>A0A8S4AYE6</accession>
<dbReference type="OrthoDB" id="6380619at2759"/>
<evidence type="ECO:0000313" key="15">
    <source>
        <dbReference type="Proteomes" id="UP000677803"/>
    </source>
</evidence>
<comment type="similarity">
    <text evidence="2 11">Belongs to the glypican family.</text>
</comment>
<evidence type="ECO:0000256" key="2">
    <source>
        <dbReference type="ARBA" id="ARBA00010260"/>
    </source>
</evidence>
<dbReference type="GO" id="GO:0016477">
    <property type="term" value="P:cell migration"/>
    <property type="evidence" value="ECO:0007669"/>
    <property type="project" value="TreeGrafter"/>
</dbReference>
<evidence type="ECO:0000256" key="1">
    <source>
        <dbReference type="ARBA" id="ARBA00004609"/>
    </source>
</evidence>
<evidence type="ECO:0000256" key="4">
    <source>
        <dbReference type="ARBA" id="ARBA00022622"/>
    </source>
</evidence>
<keyword evidence="5 13" id="KW-0732">Signal</keyword>
<keyword evidence="7 12" id="KW-0472">Membrane</keyword>
<dbReference type="InterPro" id="IPR001863">
    <property type="entry name" value="Glypican"/>
</dbReference>
<feature type="signal peptide" evidence="13">
    <location>
        <begin position="1"/>
        <end position="32"/>
    </location>
</feature>
<feature type="chain" id="PRO_5035846003" evidence="13">
    <location>
        <begin position="33"/>
        <end position="121"/>
    </location>
</feature>
<comment type="function">
    <text evidence="12">Cell surface proteoglycan.</text>
</comment>
<evidence type="ECO:0000256" key="6">
    <source>
        <dbReference type="ARBA" id="ARBA00022974"/>
    </source>
</evidence>
<evidence type="ECO:0000256" key="3">
    <source>
        <dbReference type="ARBA" id="ARBA00022475"/>
    </source>
</evidence>
<evidence type="ECO:0000256" key="7">
    <source>
        <dbReference type="ARBA" id="ARBA00023136"/>
    </source>
</evidence>
<evidence type="ECO:0000256" key="8">
    <source>
        <dbReference type="ARBA" id="ARBA00023180"/>
    </source>
</evidence>
<evidence type="ECO:0000313" key="14">
    <source>
        <dbReference type="EMBL" id="CAG5896749.1"/>
    </source>
</evidence>
<reference evidence="14" key="1">
    <citation type="submission" date="2021-05" db="EMBL/GenBank/DDBJ databases">
        <authorList>
            <person name="Tigano A."/>
        </authorList>
    </citation>
    <scope>NUCLEOTIDE SEQUENCE</scope>
</reference>
<name>A0A8S4AYE6_9TELE</name>
<keyword evidence="10 12" id="KW-0449">Lipoprotein</keyword>
<comment type="caution">
    <text evidence="14">The sequence shown here is derived from an EMBL/GenBank/DDBJ whole genome shotgun (WGS) entry which is preliminary data.</text>
</comment>
<dbReference type="GO" id="GO:0009986">
    <property type="term" value="C:cell surface"/>
    <property type="evidence" value="ECO:0007669"/>
    <property type="project" value="TreeGrafter"/>
</dbReference>
<protein>
    <submittedName>
        <fullName evidence="14">(Atlantic silverside) hypothetical protein</fullName>
    </submittedName>
</protein>
<keyword evidence="3" id="KW-1003">Cell membrane</keyword>
<evidence type="ECO:0000256" key="13">
    <source>
        <dbReference type="SAM" id="SignalP"/>
    </source>
</evidence>
<organism evidence="14 15">
    <name type="scientific">Menidia menidia</name>
    <name type="common">Atlantic silverside</name>
    <dbReference type="NCBI Taxonomy" id="238744"/>
    <lineage>
        <taxon>Eukaryota</taxon>
        <taxon>Metazoa</taxon>
        <taxon>Chordata</taxon>
        <taxon>Craniata</taxon>
        <taxon>Vertebrata</taxon>
        <taxon>Euteleostomi</taxon>
        <taxon>Actinopterygii</taxon>
        <taxon>Neopterygii</taxon>
        <taxon>Teleostei</taxon>
        <taxon>Neoteleostei</taxon>
        <taxon>Acanthomorphata</taxon>
        <taxon>Ovalentaria</taxon>
        <taxon>Atherinomorphae</taxon>
        <taxon>Atheriniformes</taxon>
        <taxon>Atherinopsidae</taxon>
        <taxon>Menidiinae</taxon>
        <taxon>Menidia</taxon>
    </lineage>
</organism>